<gene>
    <name evidence="2" type="ORF">SAMN04488102_1294</name>
</gene>
<dbReference type="Proteomes" id="UP000199612">
    <property type="component" value="Unassembled WGS sequence"/>
</dbReference>
<feature type="domain" description="ThuA-like" evidence="1">
    <location>
        <begin position="50"/>
        <end position="208"/>
    </location>
</feature>
<dbReference type="AlphaFoldDB" id="A0A1I1M1N2"/>
<dbReference type="SUPFAM" id="SSF52317">
    <property type="entry name" value="Class I glutamine amidotransferase-like"/>
    <property type="match status" value="1"/>
</dbReference>
<keyword evidence="3" id="KW-1185">Reference proteome</keyword>
<evidence type="ECO:0000313" key="2">
    <source>
        <dbReference type="EMBL" id="SFC75570.1"/>
    </source>
</evidence>
<dbReference type="Gene3D" id="3.40.50.880">
    <property type="match status" value="1"/>
</dbReference>
<dbReference type="EMBL" id="FOLT01000029">
    <property type="protein sequence ID" value="SFC75570.1"/>
    <property type="molecule type" value="Genomic_DNA"/>
</dbReference>
<organism evidence="2 3">
    <name type="scientific">Alkalibacterium subtropicum</name>
    <dbReference type="NCBI Taxonomy" id="753702"/>
    <lineage>
        <taxon>Bacteria</taxon>
        <taxon>Bacillati</taxon>
        <taxon>Bacillota</taxon>
        <taxon>Bacilli</taxon>
        <taxon>Lactobacillales</taxon>
        <taxon>Carnobacteriaceae</taxon>
        <taxon>Alkalibacterium</taxon>
    </lineage>
</organism>
<sequence>MKIIAVLGDFYHKEYLLKNALSEAVREIEGIEVVYASRTELLDKLSEKPGLVIVASENRLDPEKNPDKQWMTESVERHITDYVKKGGNWFAWHSGLAGYEENGNYVSMLGGYFTHHPDDLVKVRYDYKDDHVLSHGKDVFAIRDEHYFIERVEKSTYFLESLSAYGASDAGWTRSYGEGKVCCYIPAHNEEGLMNVSVQRDLGAIIRWFK</sequence>
<dbReference type="STRING" id="753702.SAMN04488102_1294"/>
<dbReference type="Pfam" id="PF06283">
    <property type="entry name" value="ThuA"/>
    <property type="match status" value="1"/>
</dbReference>
<accession>A0A1I1M1N2</accession>
<name>A0A1I1M1N2_9LACT</name>
<dbReference type="InterPro" id="IPR029010">
    <property type="entry name" value="ThuA-like"/>
</dbReference>
<protein>
    <submittedName>
        <fullName evidence="2">Trehalose utilisation</fullName>
    </submittedName>
</protein>
<dbReference type="InterPro" id="IPR029062">
    <property type="entry name" value="Class_I_gatase-like"/>
</dbReference>
<proteinExistence type="predicted"/>
<reference evidence="3" key="1">
    <citation type="submission" date="2016-10" db="EMBL/GenBank/DDBJ databases">
        <authorList>
            <person name="Varghese N."/>
            <person name="Submissions S."/>
        </authorList>
    </citation>
    <scope>NUCLEOTIDE SEQUENCE [LARGE SCALE GENOMIC DNA]</scope>
    <source>
        <strain evidence="3">DSM 23664</strain>
    </source>
</reference>
<evidence type="ECO:0000259" key="1">
    <source>
        <dbReference type="Pfam" id="PF06283"/>
    </source>
</evidence>
<evidence type="ECO:0000313" key="3">
    <source>
        <dbReference type="Proteomes" id="UP000199612"/>
    </source>
</evidence>